<proteinExistence type="predicted"/>
<keyword evidence="7 8" id="KW-0092">Biotin</keyword>
<comment type="caution">
    <text evidence="9">The sequence shown here is derived from an EMBL/GenBank/DDBJ whole genome shotgun (WGS) entry which is preliminary data.</text>
</comment>
<evidence type="ECO:0000313" key="9">
    <source>
        <dbReference type="EMBL" id="RHC54885.1"/>
    </source>
</evidence>
<dbReference type="GO" id="GO:0003989">
    <property type="term" value="F:acetyl-CoA carboxylase activity"/>
    <property type="evidence" value="ECO:0007669"/>
    <property type="project" value="InterPro"/>
</dbReference>
<dbReference type="NCBIfam" id="TIGR00531">
    <property type="entry name" value="BCCP"/>
    <property type="match status" value="1"/>
</dbReference>
<dbReference type="PANTHER" id="PTHR45266:SF3">
    <property type="entry name" value="OXALOACETATE DECARBOXYLASE ALPHA CHAIN"/>
    <property type="match status" value="1"/>
</dbReference>
<comment type="function">
    <text evidence="8">This protein is a component of the acetyl coenzyme A carboxylase complex; first, biotin carboxylase catalyzes the carboxylation of the carrier protein and then the transcarboxylase transfers the carboxyl group to form malonyl-CoA.</text>
</comment>
<protein>
    <recommendedName>
        <fullName evidence="2 8">Biotin carboxyl carrier protein of acetyl-CoA carboxylase</fullName>
    </recommendedName>
</protein>
<dbReference type="Pfam" id="PF00364">
    <property type="entry name" value="Biotin_lipoyl"/>
    <property type="match status" value="1"/>
</dbReference>
<dbReference type="GO" id="GO:0009317">
    <property type="term" value="C:acetyl-CoA carboxylase complex"/>
    <property type="evidence" value="ECO:0007669"/>
    <property type="project" value="InterPro"/>
</dbReference>
<keyword evidence="3 8" id="KW-0444">Lipid biosynthesis</keyword>
<keyword evidence="4 8" id="KW-0276">Fatty acid metabolism</keyword>
<keyword evidence="6 8" id="KW-0275">Fatty acid biosynthesis</keyword>
<evidence type="ECO:0000256" key="3">
    <source>
        <dbReference type="ARBA" id="ARBA00022516"/>
    </source>
</evidence>
<organism evidence="9 10">
    <name type="scientific">Enterocloster bolteae</name>
    <dbReference type="NCBI Taxonomy" id="208479"/>
    <lineage>
        <taxon>Bacteria</taxon>
        <taxon>Bacillati</taxon>
        <taxon>Bacillota</taxon>
        <taxon>Clostridia</taxon>
        <taxon>Lachnospirales</taxon>
        <taxon>Lachnospiraceae</taxon>
        <taxon>Enterocloster</taxon>
    </lineage>
</organism>
<dbReference type="RefSeq" id="WP_002565801.1">
    <property type="nucleotide sequence ID" value="NZ_CABKUK010000011.1"/>
</dbReference>
<evidence type="ECO:0000256" key="4">
    <source>
        <dbReference type="ARBA" id="ARBA00022832"/>
    </source>
</evidence>
<dbReference type="PANTHER" id="PTHR45266">
    <property type="entry name" value="OXALOACETATE DECARBOXYLASE ALPHA CHAIN"/>
    <property type="match status" value="1"/>
</dbReference>
<evidence type="ECO:0000256" key="7">
    <source>
        <dbReference type="ARBA" id="ARBA00023267"/>
    </source>
</evidence>
<evidence type="ECO:0000256" key="5">
    <source>
        <dbReference type="ARBA" id="ARBA00023098"/>
    </source>
</evidence>
<dbReference type="Gene3D" id="2.40.50.100">
    <property type="match status" value="1"/>
</dbReference>
<evidence type="ECO:0000313" key="10">
    <source>
        <dbReference type="Proteomes" id="UP000283975"/>
    </source>
</evidence>
<sequence length="172" mass="18403">MNVDEIIKLMQAVSDNGLTSLELKEGELKLSLKREKEMPQIVTVSAPSPDAPSMQMAAMQNGLAAPSMMSPAMMPQGVMMPQAAQDTAGRADIGSDKVVTSPLVGTFYNASSPDAAPFVQAGDTVKKGQVLGIIEAMKLMNEIESEYDGIVEAVLVNNEEVVEYGQPLFRIK</sequence>
<evidence type="ECO:0000256" key="6">
    <source>
        <dbReference type="ARBA" id="ARBA00023160"/>
    </source>
</evidence>
<dbReference type="SUPFAM" id="SSF51230">
    <property type="entry name" value="Single hybrid motif"/>
    <property type="match status" value="1"/>
</dbReference>
<dbReference type="InterPro" id="IPR011053">
    <property type="entry name" value="Single_hybrid_motif"/>
</dbReference>
<dbReference type="GO" id="GO:0006633">
    <property type="term" value="P:fatty acid biosynthetic process"/>
    <property type="evidence" value="ECO:0007669"/>
    <property type="project" value="UniProtKB-UniPathway"/>
</dbReference>
<evidence type="ECO:0000256" key="8">
    <source>
        <dbReference type="RuleBase" id="RU364072"/>
    </source>
</evidence>
<gene>
    <name evidence="9" type="primary">accB</name>
    <name evidence="9" type="ORF">DW839_17110</name>
</gene>
<evidence type="ECO:0000256" key="1">
    <source>
        <dbReference type="ARBA" id="ARBA00005194"/>
    </source>
</evidence>
<evidence type="ECO:0000256" key="2">
    <source>
        <dbReference type="ARBA" id="ARBA00017562"/>
    </source>
</evidence>
<dbReference type="CDD" id="cd06850">
    <property type="entry name" value="biotinyl_domain"/>
    <property type="match status" value="1"/>
</dbReference>
<keyword evidence="5 8" id="KW-0443">Lipid metabolism</keyword>
<name>A0A414ATK1_9FIRM</name>
<dbReference type="InterPro" id="IPR000089">
    <property type="entry name" value="Biotin_lipoyl"/>
</dbReference>
<dbReference type="PROSITE" id="PS00188">
    <property type="entry name" value="BIOTIN"/>
    <property type="match status" value="1"/>
</dbReference>
<dbReference type="InterPro" id="IPR050709">
    <property type="entry name" value="Biotin_Carboxyl_Carrier/Decarb"/>
</dbReference>
<comment type="pathway">
    <text evidence="1 8">Lipid metabolism; fatty acid biosynthesis.</text>
</comment>
<dbReference type="KEGG" id="cbol:CGC65_00405"/>
<accession>A0A414ATK1</accession>
<dbReference type="Proteomes" id="UP000283975">
    <property type="component" value="Unassembled WGS sequence"/>
</dbReference>
<dbReference type="InterPro" id="IPR001249">
    <property type="entry name" value="AcCoA_biotinCC"/>
</dbReference>
<dbReference type="InterPro" id="IPR001882">
    <property type="entry name" value="Biotin_BS"/>
</dbReference>
<reference evidence="9 10" key="1">
    <citation type="submission" date="2018-08" db="EMBL/GenBank/DDBJ databases">
        <title>A genome reference for cultivated species of the human gut microbiota.</title>
        <authorList>
            <person name="Zou Y."/>
            <person name="Xue W."/>
            <person name="Luo G."/>
        </authorList>
    </citation>
    <scope>NUCLEOTIDE SEQUENCE [LARGE SCALE GENOMIC DNA]</scope>
    <source>
        <strain evidence="9 10">AM35-14</strain>
    </source>
</reference>
<dbReference type="PROSITE" id="PS50968">
    <property type="entry name" value="BIOTINYL_LIPOYL"/>
    <property type="match status" value="1"/>
</dbReference>
<dbReference type="PRINTS" id="PR01071">
    <property type="entry name" value="ACOABIOTINCC"/>
</dbReference>
<dbReference type="AlphaFoldDB" id="A0A414ATK1"/>
<dbReference type="UniPathway" id="UPA00094"/>
<dbReference type="EMBL" id="QSHZ01000018">
    <property type="protein sequence ID" value="RHC54885.1"/>
    <property type="molecule type" value="Genomic_DNA"/>
</dbReference>